<proteinExistence type="inferred from homology"/>
<dbReference type="Proteomes" id="UP001319060">
    <property type="component" value="Unassembled WGS sequence"/>
</dbReference>
<dbReference type="InterPro" id="IPR007412">
    <property type="entry name" value="FlgM"/>
</dbReference>
<dbReference type="EMBL" id="JAFHKS010000044">
    <property type="protein sequence ID" value="MBN3546765.1"/>
    <property type="molecule type" value="Genomic_DNA"/>
</dbReference>
<feature type="region of interest" description="Disordered" evidence="7">
    <location>
        <begin position="1"/>
        <end position="27"/>
    </location>
</feature>
<keyword evidence="5" id="KW-0805">Transcription regulation</keyword>
<evidence type="ECO:0000256" key="3">
    <source>
        <dbReference type="ARBA" id="ARBA00022491"/>
    </source>
</evidence>
<dbReference type="InterPro" id="IPR031316">
    <property type="entry name" value="FlgM_C"/>
</dbReference>
<name>A0ABS2ZFN2_9BACL</name>
<keyword evidence="6" id="KW-0804">Transcription</keyword>
<organism evidence="9 10">
    <name type="scientific">Fictibacillus barbaricus</name>
    <dbReference type="NCBI Taxonomy" id="182136"/>
    <lineage>
        <taxon>Bacteria</taxon>
        <taxon>Bacillati</taxon>
        <taxon>Bacillota</taxon>
        <taxon>Bacilli</taxon>
        <taxon>Bacillales</taxon>
        <taxon>Fictibacillaceae</taxon>
        <taxon>Fictibacillus</taxon>
    </lineage>
</organism>
<dbReference type="SUPFAM" id="SSF101498">
    <property type="entry name" value="Anti-sigma factor FlgM"/>
    <property type="match status" value="1"/>
</dbReference>
<feature type="compositionally biased region" description="Polar residues" evidence="7">
    <location>
        <begin position="1"/>
        <end position="15"/>
    </location>
</feature>
<keyword evidence="4" id="KW-1005">Bacterial flagellum biogenesis</keyword>
<feature type="compositionally biased region" description="Basic and acidic residues" evidence="7">
    <location>
        <begin position="17"/>
        <end position="27"/>
    </location>
</feature>
<evidence type="ECO:0000256" key="2">
    <source>
        <dbReference type="ARBA" id="ARBA00017823"/>
    </source>
</evidence>
<dbReference type="Pfam" id="PF04316">
    <property type="entry name" value="FlgM"/>
    <property type="match status" value="1"/>
</dbReference>
<evidence type="ECO:0000256" key="5">
    <source>
        <dbReference type="ARBA" id="ARBA00023015"/>
    </source>
</evidence>
<keyword evidence="9" id="KW-0969">Cilium</keyword>
<feature type="domain" description="Anti-sigma-28 factor FlgM C-terminal" evidence="8">
    <location>
        <begin position="33"/>
        <end position="83"/>
    </location>
</feature>
<sequence>MRINHYNSIQSNPYKKQTPEMKQEKVQSLYKKDEIQISDEAKKLLSSSKFEQERAEKVSEIKRQVESGNYQVDSAKTAKSILDFWRRS</sequence>
<keyword evidence="3" id="KW-0678">Repressor</keyword>
<gene>
    <name evidence="9" type="primary">flgM</name>
    <name evidence="9" type="ORF">JYA64_15765</name>
</gene>
<evidence type="ECO:0000256" key="1">
    <source>
        <dbReference type="ARBA" id="ARBA00005322"/>
    </source>
</evidence>
<evidence type="ECO:0000256" key="7">
    <source>
        <dbReference type="SAM" id="MobiDB-lite"/>
    </source>
</evidence>
<evidence type="ECO:0000259" key="8">
    <source>
        <dbReference type="Pfam" id="PF04316"/>
    </source>
</evidence>
<evidence type="ECO:0000256" key="6">
    <source>
        <dbReference type="ARBA" id="ARBA00023163"/>
    </source>
</evidence>
<comment type="similarity">
    <text evidence="1">Belongs to the FlgM family.</text>
</comment>
<accession>A0ABS2ZFN2</accession>
<evidence type="ECO:0000256" key="4">
    <source>
        <dbReference type="ARBA" id="ARBA00022795"/>
    </source>
</evidence>
<dbReference type="InterPro" id="IPR035890">
    <property type="entry name" value="Anti-sigma-28_factor_FlgM_sf"/>
</dbReference>
<keyword evidence="9" id="KW-0966">Cell projection</keyword>
<keyword evidence="9" id="KW-0282">Flagellum</keyword>
<dbReference type="Gene3D" id="6.10.140.30">
    <property type="entry name" value="Anti-sigma-28 factor FlgM"/>
    <property type="match status" value="1"/>
</dbReference>
<dbReference type="NCBIfam" id="TIGR03824">
    <property type="entry name" value="FlgM_jcvi"/>
    <property type="match status" value="1"/>
</dbReference>
<keyword evidence="10" id="KW-1185">Reference proteome</keyword>
<reference evidence="9 10" key="1">
    <citation type="submission" date="2021-01" db="EMBL/GenBank/DDBJ databases">
        <title>Genome Sequencing of Type Strains.</title>
        <authorList>
            <person name="Lemaire J.F."/>
            <person name="Inderbitzin P."/>
            <person name="Collins S.B."/>
            <person name="Wespe N."/>
            <person name="Knight-Connoni V."/>
        </authorList>
    </citation>
    <scope>NUCLEOTIDE SEQUENCE [LARGE SCALE GENOMIC DNA]</scope>
    <source>
        <strain evidence="9 10">DSM 14730</strain>
    </source>
</reference>
<evidence type="ECO:0000313" key="10">
    <source>
        <dbReference type="Proteomes" id="UP001319060"/>
    </source>
</evidence>
<dbReference type="RefSeq" id="WP_188401068.1">
    <property type="nucleotide sequence ID" value="NZ_BMCE01000001.1"/>
</dbReference>
<evidence type="ECO:0000313" key="9">
    <source>
        <dbReference type="EMBL" id="MBN3546765.1"/>
    </source>
</evidence>
<protein>
    <recommendedName>
        <fullName evidence="2">Negative regulator of flagellin synthesis</fullName>
    </recommendedName>
</protein>
<comment type="caution">
    <text evidence="9">The sequence shown here is derived from an EMBL/GenBank/DDBJ whole genome shotgun (WGS) entry which is preliminary data.</text>
</comment>